<dbReference type="GO" id="GO:0051537">
    <property type="term" value="F:2 iron, 2 sulfur cluster binding"/>
    <property type="evidence" value="ECO:0007669"/>
    <property type="project" value="UniProtKB-KW"/>
</dbReference>
<evidence type="ECO:0000313" key="6">
    <source>
        <dbReference type="EMBL" id="RZV40429.1"/>
    </source>
</evidence>
<accession>A0A520XGX6</accession>
<dbReference type="EMBL" id="SHMQ01000001">
    <property type="protein sequence ID" value="RZV40429.1"/>
    <property type="molecule type" value="Genomic_DNA"/>
</dbReference>
<dbReference type="InterPro" id="IPR018967">
    <property type="entry name" value="FeS-contain_CDGSH-typ"/>
</dbReference>
<evidence type="ECO:0000256" key="2">
    <source>
        <dbReference type="ARBA" id="ARBA00022723"/>
    </source>
</evidence>
<proteinExistence type="predicted"/>
<dbReference type="SMART" id="SM00704">
    <property type="entry name" value="ZnF_CDGSH"/>
    <property type="match status" value="1"/>
</dbReference>
<dbReference type="GO" id="GO:0005737">
    <property type="term" value="C:cytoplasm"/>
    <property type="evidence" value="ECO:0007669"/>
    <property type="project" value="UniProtKB-ARBA"/>
</dbReference>
<protein>
    <submittedName>
        <fullName evidence="6">CDGSH iron-sulfur domain-containing protein</fullName>
    </submittedName>
</protein>
<dbReference type="Pfam" id="PF09360">
    <property type="entry name" value="zf-CDGSH"/>
    <property type="match status" value="1"/>
</dbReference>
<evidence type="ECO:0000256" key="1">
    <source>
        <dbReference type="ARBA" id="ARBA00022714"/>
    </source>
</evidence>
<sequence>MPRLVKHEKKLPIAIEEKDAKFPIYVCACGLSKNFPFCDGSHDHTKDESDNGVYVYEGEKRVKL</sequence>
<organism evidence="6 7">
    <name type="scientific">Candidatus Acidulodesulfobacterium acidiphilum</name>
    <dbReference type="NCBI Taxonomy" id="2597224"/>
    <lineage>
        <taxon>Bacteria</taxon>
        <taxon>Deltaproteobacteria</taxon>
        <taxon>Candidatus Acidulodesulfobacterales</taxon>
        <taxon>Candidatus Acidulodesulfobacterium</taxon>
    </lineage>
</organism>
<name>A0A520XGX6_9DELT</name>
<evidence type="ECO:0000259" key="5">
    <source>
        <dbReference type="SMART" id="SM00704"/>
    </source>
</evidence>
<evidence type="ECO:0000313" key="7">
    <source>
        <dbReference type="Proteomes" id="UP000322454"/>
    </source>
</evidence>
<dbReference type="Proteomes" id="UP000322454">
    <property type="component" value="Unassembled WGS sequence"/>
</dbReference>
<keyword evidence="4" id="KW-0411">Iron-sulfur</keyword>
<comment type="caution">
    <text evidence="6">The sequence shown here is derived from an EMBL/GenBank/DDBJ whole genome shotgun (WGS) entry which is preliminary data.</text>
</comment>
<dbReference type="GO" id="GO:0046872">
    <property type="term" value="F:metal ion binding"/>
    <property type="evidence" value="ECO:0007669"/>
    <property type="project" value="UniProtKB-KW"/>
</dbReference>
<dbReference type="InterPro" id="IPR042216">
    <property type="entry name" value="MitoNEET_CISD"/>
</dbReference>
<dbReference type="Gene3D" id="3.40.5.90">
    <property type="entry name" value="CDGSH iron-sulfur domain, mitoNEET-type"/>
    <property type="match status" value="1"/>
</dbReference>
<feature type="domain" description="Iron-binding zinc finger CDGSH type" evidence="5">
    <location>
        <begin position="10"/>
        <end position="48"/>
    </location>
</feature>
<dbReference type="AlphaFoldDB" id="A0A520XGX6"/>
<keyword evidence="3" id="KW-0408">Iron</keyword>
<gene>
    <name evidence="6" type="ORF">EVJ48_00465</name>
</gene>
<reference evidence="6 7" key="1">
    <citation type="submission" date="2019-01" db="EMBL/GenBank/DDBJ databases">
        <title>Insights into ecological role of a new deltaproteobacterial order Candidatus Sinidesulfobacterales (Sva0485) by metagenomics and metatranscriptomics.</title>
        <authorList>
            <person name="Tan S."/>
            <person name="Liu J."/>
            <person name="Fang Y."/>
            <person name="Hedlund B."/>
            <person name="Lian Z.-H."/>
            <person name="Huang L.-Y."/>
            <person name="Li J.-T."/>
            <person name="Huang L.-N."/>
            <person name="Li W.-J."/>
            <person name="Jiang H.-C."/>
            <person name="Dong H.-L."/>
            <person name="Shu W.-S."/>
        </authorList>
    </citation>
    <scope>NUCLEOTIDE SEQUENCE [LARGE SCALE GENOMIC DNA]</scope>
    <source>
        <strain evidence="6">AP4</strain>
    </source>
</reference>
<keyword evidence="1" id="KW-0001">2Fe-2S</keyword>
<evidence type="ECO:0000256" key="3">
    <source>
        <dbReference type="ARBA" id="ARBA00023004"/>
    </source>
</evidence>
<keyword evidence="2" id="KW-0479">Metal-binding</keyword>
<evidence type="ECO:0000256" key="4">
    <source>
        <dbReference type="ARBA" id="ARBA00023014"/>
    </source>
</evidence>